<reference evidence="2 3" key="1">
    <citation type="submission" date="2014-02" db="EMBL/GenBank/DDBJ databases">
        <title>Genome sequence of Paenibacillus darwinianus reveals adaptive mechanisms for survival in Antarctic soils.</title>
        <authorList>
            <person name="Dsouza M."/>
            <person name="Taylor M.W."/>
            <person name="Turner S.J."/>
            <person name="Aislabie J."/>
        </authorList>
    </citation>
    <scope>NUCLEOTIDE SEQUENCE [LARGE SCALE GENOMIC DNA]</scope>
    <source>
        <strain evidence="2 3">CE1</strain>
    </source>
</reference>
<proteinExistence type="predicted"/>
<sequence>MRGRNRHVPGAHGQHRLTGNRLTGNRLTLSRTLLQPVDPALKTVDLIVKPLHPAGKAYSFFVTH</sequence>
<dbReference type="Proteomes" id="UP000053750">
    <property type="component" value="Unassembled WGS sequence"/>
</dbReference>
<evidence type="ECO:0000256" key="1">
    <source>
        <dbReference type="SAM" id="MobiDB-lite"/>
    </source>
</evidence>
<keyword evidence="3" id="KW-1185">Reference proteome</keyword>
<dbReference type="RefSeq" id="WP_036580725.1">
    <property type="nucleotide sequence ID" value="NZ_KK082301.1"/>
</dbReference>
<dbReference type="AlphaFoldDB" id="A0A9W5S1U7"/>
<dbReference type="EMBL" id="JFHU01000053">
    <property type="protein sequence ID" value="EXX90755.1"/>
    <property type="molecule type" value="Genomic_DNA"/>
</dbReference>
<comment type="caution">
    <text evidence="2">The sequence shown here is derived from an EMBL/GenBank/DDBJ whole genome shotgun (WGS) entry which is preliminary data.</text>
</comment>
<feature type="region of interest" description="Disordered" evidence="1">
    <location>
        <begin position="1"/>
        <end position="24"/>
    </location>
</feature>
<evidence type="ECO:0000313" key="2">
    <source>
        <dbReference type="EMBL" id="EXX90755.1"/>
    </source>
</evidence>
<name>A0A9W5S1U7_9BACL</name>
<organism evidence="2 3">
    <name type="scientific">Paenibacillus darwinianus</name>
    <dbReference type="NCBI Taxonomy" id="1380763"/>
    <lineage>
        <taxon>Bacteria</taxon>
        <taxon>Bacillati</taxon>
        <taxon>Bacillota</taxon>
        <taxon>Bacilli</taxon>
        <taxon>Bacillales</taxon>
        <taxon>Paenibacillaceae</taxon>
        <taxon>Paenibacillus</taxon>
    </lineage>
</organism>
<accession>A0A9W5S1U7</accession>
<gene>
    <name evidence="2" type="ORF">BG53_13010</name>
</gene>
<feature type="compositionally biased region" description="Basic residues" evidence="1">
    <location>
        <begin position="1"/>
        <end position="15"/>
    </location>
</feature>
<protein>
    <submittedName>
        <fullName evidence="2">Uncharacterized protein</fullName>
    </submittedName>
</protein>
<evidence type="ECO:0000313" key="3">
    <source>
        <dbReference type="Proteomes" id="UP000053750"/>
    </source>
</evidence>